<comment type="caution">
    <text evidence="2">The sequence shown here is derived from an EMBL/GenBank/DDBJ whole genome shotgun (WGS) entry which is preliminary data.</text>
</comment>
<proteinExistence type="predicted"/>
<organism evidence="2 3">
    <name type="scientific">Hibiscus sabdariffa</name>
    <name type="common">roselle</name>
    <dbReference type="NCBI Taxonomy" id="183260"/>
    <lineage>
        <taxon>Eukaryota</taxon>
        <taxon>Viridiplantae</taxon>
        <taxon>Streptophyta</taxon>
        <taxon>Embryophyta</taxon>
        <taxon>Tracheophyta</taxon>
        <taxon>Spermatophyta</taxon>
        <taxon>Magnoliopsida</taxon>
        <taxon>eudicotyledons</taxon>
        <taxon>Gunneridae</taxon>
        <taxon>Pentapetalae</taxon>
        <taxon>rosids</taxon>
        <taxon>malvids</taxon>
        <taxon>Malvales</taxon>
        <taxon>Malvaceae</taxon>
        <taxon>Malvoideae</taxon>
        <taxon>Hibiscus</taxon>
    </lineage>
</organism>
<reference evidence="2 3" key="1">
    <citation type="journal article" date="2024" name="G3 (Bethesda)">
        <title>Genome assembly of Hibiscus sabdariffa L. provides insights into metabolisms of medicinal natural products.</title>
        <authorList>
            <person name="Kim T."/>
        </authorList>
    </citation>
    <scope>NUCLEOTIDE SEQUENCE [LARGE SCALE GENOMIC DNA]</scope>
    <source>
        <strain evidence="2">TK-2024</strain>
        <tissue evidence="2">Old leaves</tissue>
    </source>
</reference>
<feature type="region of interest" description="Disordered" evidence="1">
    <location>
        <begin position="38"/>
        <end position="71"/>
    </location>
</feature>
<dbReference type="Proteomes" id="UP001472677">
    <property type="component" value="Unassembled WGS sequence"/>
</dbReference>
<accession>A0ABR2FJH8</accession>
<evidence type="ECO:0000313" key="3">
    <source>
        <dbReference type="Proteomes" id="UP001472677"/>
    </source>
</evidence>
<evidence type="ECO:0000313" key="2">
    <source>
        <dbReference type="EMBL" id="KAK8580914.1"/>
    </source>
</evidence>
<keyword evidence="3" id="KW-1185">Reference proteome</keyword>
<protein>
    <submittedName>
        <fullName evidence="2">Uncharacterized protein</fullName>
    </submittedName>
</protein>
<dbReference type="EMBL" id="JBBPBM010000006">
    <property type="protein sequence ID" value="KAK8580914.1"/>
    <property type="molecule type" value="Genomic_DNA"/>
</dbReference>
<feature type="compositionally biased region" description="Polar residues" evidence="1">
    <location>
        <begin position="60"/>
        <end position="71"/>
    </location>
</feature>
<gene>
    <name evidence="2" type="ORF">V6N12_071163</name>
</gene>
<evidence type="ECO:0000256" key="1">
    <source>
        <dbReference type="SAM" id="MobiDB-lite"/>
    </source>
</evidence>
<name>A0ABR2FJH8_9ROSI</name>
<sequence length="191" mass="21387">MLFILTRCTRLLQFQKEKEPIDENSINKNCRDKVRSLFPKPAGQKGITSGKDSTIPEKNPATQGSQPDFTSHEQPLYQADVNFVGDSMKNICCGSLHEHNHSFDGSLMEPERTSDSMICSICEQAVPISHLESHSYICAYADKCALNCIDVDERLVKLAEILELIIESRNLNSIGSPGQFKNAKFELCSYI</sequence>